<dbReference type="CDD" id="cd10796">
    <property type="entry name" value="GH57N_APU"/>
    <property type="match status" value="1"/>
</dbReference>
<evidence type="ECO:0000256" key="1">
    <source>
        <dbReference type="ARBA" id="ARBA00006821"/>
    </source>
</evidence>
<feature type="domain" description="Glycoside hydrolase family 57 N-terminal" evidence="4">
    <location>
        <begin position="5"/>
        <end position="428"/>
    </location>
</feature>
<proteinExistence type="inferred from homology"/>
<dbReference type="Gene3D" id="3.20.110.10">
    <property type="entry name" value="Glycoside hydrolase 38, N terminal domain"/>
    <property type="match status" value="2"/>
</dbReference>
<evidence type="ECO:0000256" key="3">
    <source>
        <dbReference type="RuleBase" id="RU361196"/>
    </source>
</evidence>
<dbReference type="InterPro" id="IPR052046">
    <property type="entry name" value="GH57_Enzymes"/>
</dbReference>
<dbReference type="AlphaFoldDB" id="A0A9X2PYK5"/>
<dbReference type="InterPro" id="IPR027291">
    <property type="entry name" value="Glyco_hydro_38_N_sf"/>
</dbReference>
<evidence type="ECO:0000259" key="4">
    <source>
        <dbReference type="Pfam" id="PF03065"/>
    </source>
</evidence>
<dbReference type="GO" id="GO:0005975">
    <property type="term" value="P:carbohydrate metabolic process"/>
    <property type="evidence" value="ECO:0007669"/>
    <property type="project" value="InterPro"/>
</dbReference>
<dbReference type="PANTHER" id="PTHR36306">
    <property type="entry name" value="ALPHA-AMYLASE-RELATED-RELATED"/>
    <property type="match status" value="1"/>
</dbReference>
<evidence type="ECO:0000256" key="2">
    <source>
        <dbReference type="ARBA" id="ARBA00023277"/>
    </source>
</evidence>
<dbReference type="EMBL" id="JANUAU010000001">
    <property type="protein sequence ID" value="MCS3676286.1"/>
    <property type="molecule type" value="Genomic_DNA"/>
</dbReference>
<evidence type="ECO:0000313" key="6">
    <source>
        <dbReference type="Proteomes" id="UP001155027"/>
    </source>
</evidence>
<dbReference type="Pfam" id="PF03065">
    <property type="entry name" value="Glyco_hydro_57"/>
    <property type="match status" value="1"/>
</dbReference>
<reference evidence="5" key="1">
    <citation type="submission" date="2022-08" db="EMBL/GenBank/DDBJ databases">
        <title>Genomic Encyclopedia of Type Strains, Phase V (KMG-V): Genome sequencing to study the core and pangenomes of soil and plant-associated prokaryotes.</title>
        <authorList>
            <person name="Whitman W."/>
        </authorList>
    </citation>
    <scope>NUCLEOTIDE SEQUENCE</scope>
    <source>
        <strain evidence="5">0</strain>
    </source>
</reference>
<accession>A0A9X2PYK5</accession>
<dbReference type="Proteomes" id="UP001155027">
    <property type="component" value="Unassembled WGS sequence"/>
</dbReference>
<dbReference type="SUPFAM" id="SSF88713">
    <property type="entry name" value="Glycoside hydrolase/deacetylase"/>
    <property type="match status" value="1"/>
</dbReference>
<sequence length="652" mass="74653">MISLALLWHQHQPLYKDPAHPTPEGSYREPWVRLHALRDYYSMAALVAEHPGVHLTINLTPALLWQIEDYTERGATDQSLELTQTPVSSLGRDQREEILASFFDADWHNQIFPHPRYKELFEQRSNGRSFTEQDLRDLEMWFNLAWFGREFREGEVELVTGETASVQRFVGQGCGFSRDDIHAMIEEQYKIMRAVIPLHRTLQDREQIEVSTTPFYHPILPLLIDTDQATVDRPGTALPERFAFPEDAEAQVARAVEKYREWFGQAPQGMWPAEGAVSQSSIPLFADNDVSWIATDQGVLARSGRWGYEVDQPNVLCRPYRAEEDGSEVSVFFRDTVLSDAIGFHYHGFSDYGEAARDFVHRMKAHCARHDRDGQVHTVILDGENAWGAYREDARPFLHALYGELEGEAEIETVTFSEYLDGNPGRGIPPHPAAQQEKVYDLFTGSWIDEMGSATGVDLGTWIGESEENRAWELLRTVRETLNVERATPETHPDAFEALYRAEGSDWFWWFGEDQDSGNDAAFDDLFRMHLKNVYRGLELDPPSDLDRPIVPRDVIWTFTDPVDRVAPKNRLVVQTNCPGELTWRLGDEEPRTEALSPVGGVMAGVRRHHKILGPFEDVSGPLRFRFRCTHRDCDGEGLCCRMEEHTVHIER</sequence>
<dbReference type="PANTHER" id="PTHR36306:SF1">
    <property type="entry name" value="ALPHA-AMYLASE-RELATED"/>
    <property type="match status" value="1"/>
</dbReference>
<organism evidence="5 6">
    <name type="scientific">Salinibacter ruber</name>
    <dbReference type="NCBI Taxonomy" id="146919"/>
    <lineage>
        <taxon>Bacteria</taxon>
        <taxon>Pseudomonadati</taxon>
        <taxon>Rhodothermota</taxon>
        <taxon>Rhodothermia</taxon>
        <taxon>Rhodothermales</taxon>
        <taxon>Salinibacteraceae</taxon>
        <taxon>Salinibacter</taxon>
    </lineage>
</organism>
<dbReference type="RefSeq" id="WP_259058657.1">
    <property type="nucleotide sequence ID" value="NZ_JANTZP010000001.1"/>
</dbReference>
<comment type="similarity">
    <text evidence="1 3">Belongs to the glycosyl hydrolase 57 family.</text>
</comment>
<dbReference type="InterPro" id="IPR004300">
    <property type="entry name" value="Glyco_hydro_57_N"/>
</dbReference>
<keyword evidence="2 3" id="KW-0119">Carbohydrate metabolism</keyword>
<protein>
    <submittedName>
        <fullName evidence="5">Alpha-amylase/alpha-mannosidase (GH57 family)</fullName>
    </submittedName>
</protein>
<dbReference type="InterPro" id="IPR011330">
    <property type="entry name" value="Glyco_hydro/deAcase_b/a-brl"/>
</dbReference>
<evidence type="ECO:0000313" key="5">
    <source>
        <dbReference type="EMBL" id="MCS3676286.1"/>
    </source>
</evidence>
<name>A0A9X2PYK5_9BACT</name>
<comment type="caution">
    <text evidence="5">The sequence shown here is derived from an EMBL/GenBank/DDBJ whole genome shotgun (WGS) entry which is preliminary data.</text>
</comment>
<gene>
    <name evidence="5" type="ORF">GGP71_000182</name>
</gene>
<dbReference type="GO" id="GO:0003824">
    <property type="term" value="F:catalytic activity"/>
    <property type="evidence" value="ECO:0007669"/>
    <property type="project" value="InterPro"/>
</dbReference>